<reference evidence="5" key="1">
    <citation type="journal article" date="2019" name="Int. J. Syst. Evol. Microbiol.">
        <title>The Global Catalogue of Microorganisms (GCM) 10K type strain sequencing project: providing services to taxonomists for standard genome sequencing and annotation.</title>
        <authorList>
            <consortium name="The Broad Institute Genomics Platform"/>
            <consortium name="The Broad Institute Genome Sequencing Center for Infectious Disease"/>
            <person name="Wu L."/>
            <person name="Ma J."/>
        </authorList>
    </citation>
    <scope>NUCLEOTIDE SEQUENCE [LARGE SCALE GENOMIC DNA]</scope>
    <source>
        <strain evidence="5">JCM 17975</strain>
    </source>
</reference>
<dbReference type="Gene3D" id="3.40.50.300">
    <property type="entry name" value="P-loop containing nucleotide triphosphate hydrolases"/>
    <property type="match status" value="1"/>
</dbReference>
<keyword evidence="5" id="KW-1185">Reference proteome</keyword>
<feature type="compositionally biased region" description="Low complexity" evidence="2">
    <location>
        <begin position="45"/>
        <end position="58"/>
    </location>
</feature>
<sequence>MDPTALPIFGGPDQWQDPPEPVRESPVGQIRQQRPGAHALAGRIAAQPAVRVPAAPATVPSPNPAPPVLAQPPSGTMSPWPDKVVTTYVDPTAADRFAVAPGSGTTRARPPVVPTVKIDWHQVAIFRAQASERLVERLGEDKGKDLEAERELGKTIIQTLLDDAVADRLHDGEQVWSTDEQDALAKAIFDALFGLGRLQPLVDDDSVENIIISGADNVWVEKIDGELVRKEPIADSDKELLDELAFIATRSESSARSFSTSSPRLHMRLDGGSRLAAAAWVTARPSVVIRRHRLRKVTLDDLVGRDMLSASQASFLRAAIRARKSIVVAGPQGAGKTTMVRALCGEIPRYEAIGTFETEFELHLHELTDVHDIVHAWEARPGSGEIGPDGRQAGEFGLDEALYDSFRFNLSRQIVGEVRGKEVWAMIKAMESGAGSISTTHAADGEAAIRKLVTCAMEAGSHVTRELATSKLAETVDLIVQINLETKPTDAAETQWRRSRWVSEIVHVAPGEAFKGYATTHVFKPNRSGGPALPGTIPDELRELESFGFDLTSYLADNGREEPTR</sequence>
<organism evidence="4 5">
    <name type="scientific">Promicromonospora umidemergens</name>
    <dbReference type="NCBI Taxonomy" id="629679"/>
    <lineage>
        <taxon>Bacteria</taxon>
        <taxon>Bacillati</taxon>
        <taxon>Actinomycetota</taxon>
        <taxon>Actinomycetes</taxon>
        <taxon>Micrococcales</taxon>
        <taxon>Promicromonosporaceae</taxon>
        <taxon>Promicromonospora</taxon>
    </lineage>
</organism>
<evidence type="ECO:0000313" key="5">
    <source>
        <dbReference type="Proteomes" id="UP001500843"/>
    </source>
</evidence>
<feature type="region of interest" description="Disordered" evidence="2">
    <location>
        <begin position="1"/>
        <end position="79"/>
    </location>
</feature>
<dbReference type="Gene3D" id="3.30.450.380">
    <property type="match status" value="1"/>
</dbReference>
<name>A0ABP8Y414_9MICO</name>
<proteinExistence type="inferred from homology"/>
<dbReference type="Pfam" id="PF00437">
    <property type="entry name" value="T2SSE"/>
    <property type="match status" value="1"/>
</dbReference>
<dbReference type="InterPro" id="IPR050921">
    <property type="entry name" value="T4SS_GSP_E_ATPase"/>
</dbReference>
<dbReference type="PANTHER" id="PTHR30486">
    <property type="entry name" value="TWITCHING MOTILITY PROTEIN PILT"/>
    <property type="match status" value="1"/>
</dbReference>
<dbReference type="PANTHER" id="PTHR30486:SF6">
    <property type="entry name" value="TYPE IV PILUS RETRACTATION ATPASE PILT"/>
    <property type="match status" value="1"/>
</dbReference>
<evidence type="ECO:0000256" key="1">
    <source>
        <dbReference type="ARBA" id="ARBA00006611"/>
    </source>
</evidence>
<dbReference type="SUPFAM" id="SSF52540">
    <property type="entry name" value="P-loop containing nucleoside triphosphate hydrolases"/>
    <property type="match status" value="1"/>
</dbReference>
<dbReference type="EMBL" id="BAABHM010000032">
    <property type="protein sequence ID" value="GAA4719606.1"/>
    <property type="molecule type" value="Genomic_DNA"/>
</dbReference>
<evidence type="ECO:0000313" key="4">
    <source>
        <dbReference type="EMBL" id="GAA4719606.1"/>
    </source>
</evidence>
<protein>
    <recommendedName>
        <fullName evidence="3">Bacterial type II secretion system protein E domain-containing protein</fullName>
    </recommendedName>
</protein>
<feature type="compositionally biased region" description="Pro residues" evidence="2">
    <location>
        <begin position="59"/>
        <end position="70"/>
    </location>
</feature>
<dbReference type="CDD" id="cd01130">
    <property type="entry name" value="VirB11-like_ATPase"/>
    <property type="match status" value="1"/>
</dbReference>
<evidence type="ECO:0000259" key="3">
    <source>
        <dbReference type="Pfam" id="PF00437"/>
    </source>
</evidence>
<comment type="caution">
    <text evidence="4">The sequence shown here is derived from an EMBL/GenBank/DDBJ whole genome shotgun (WGS) entry which is preliminary data.</text>
</comment>
<dbReference type="InterPro" id="IPR027417">
    <property type="entry name" value="P-loop_NTPase"/>
</dbReference>
<dbReference type="InterPro" id="IPR001482">
    <property type="entry name" value="T2SS/T4SS_dom"/>
</dbReference>
<dbReference type="Proteomes" id="UP001500843">
    <property type="component" value="Unassembled WGS sequence"/>
</dbReference>
<comment type="similarity">
    <text evidence="1">Belongs to the GSP E family.</text>
</comment>
<feature type="domain" description="Bacterial type II secretion system protein E" evidence="3">
    <location>
        <begin position="199"/>
        <end position="481"/>
    </location>
</feature>
<gene>
    <name evidence="4" type="ORF">GCM10023198_49440</name>
</gene>
<evidence type="ECO:0000256" key="2">
    <source>
        <dbReference type="SAM" id="MobiDB-lite"/>
    </source>
</evidence>
<accession>A0ABP8Y414</accession>